<organism evidence="2">
    <name type="scientific">Noctiluca scintillans</name>
    <name type="common">Sea sparkle</name>
    <name type="synonym">Red tide dinoflagellate</name>
    <dbReference type="NCBI Taxonomy" id="2966"/>
    <lineage>
        <taxon>Eukaryota</taxon>
        <taxon>Sar</taxon>
        <taxon>Alveolata</taxon>
        <taxon>Dinophyceae</taxon>
        <taxon>Noctilucales</taxon>
        <taxon>Noctilucaceae</taxon>
        <taxon>Noctiluca</taxon>
    </lineage>
</organism>
<accession>A0A7S1FG21</accession>
<feature type="compositionally biased region" description="Polar residues" evidence="1">
    <location>
        <begin position="227"/>
        <end position="267"/>
    </location>
</feature>
<dbReference type="AlphaFoldDB" id="A0A7S1FG21"/>
<evidence type="ECO:0000313" key="2">
    <source>
        <dbReference type="EMBL" id="CAD8865470.1"/>
    </source>
</evidence>
<protein>
    <submittedName>
        <fullName evidence="2">Uncharacterized protein</fullName>
    </submittedName>
</protein>
<feature type="compositionally biased region" description="Basic residues" evidence="1">
    <location>
        <begin position="1"/>
        <end position="12"/>
    </location>
</feature>
<feature type="region of interest" description="Disordered" evidence="1">
    <location>
        <begin position="1"/>
        <end position="32"/>
    </location>
</feature>
<feature type="region of interest" description="Disordered" evidence="1">
    <location>
        <begin position="224"/>
        <end position="267"/>
    </location>
</feature>
<gene>
    <name evidence="2" type="ORF">NSCI0253_LOCUS39825</name>
</gene>
<feature type="compositionally biased region" description="Basic and acidic residues" evidence="1">
    <location>
        <begin position="62"/>
        <end position="72"/>
    </location>
</feature>
<proteinExistence type="predicted"/>
<name>A0A7S1FG21_NOCSC</name>
<feature type="compositionally biased region" description="Low complexity" evidence="1">
    <location>
        <begin position="167"/>
        <end position="177"/>
    </location>
</feature>
<reference evidence="2" key="1">
    <citation type="submission" date="2021-01" db="EMBL/GenBank/DDBJ databases">
        <authorList>
            <person name="Corre E."/>
            <person name="Pelletier E."/>
            <person name="Niang G."/>
            <person name="Scheremetjew M."/>
            <person name="Finn R."/>
            <person name="Kale V."/>
            <person name="Holt S."/>
            <person name="Cochrane G."/>
            <person name="Meng A."/>
            <person name="Brown T."/>
            <person name="Cohen L."/>
        </authorList>
    </citation>
    <scope>NUCLEOTIDE SEQUENCE</scope>
</reference>
<dbReference type="EMBL" id="HBFQ01056136">
    <property type="protein sequence ID" value="CAD8865470.1"/>
    <property type="molecule type" value="Transcribed_RNA"/>
</dbReference>
<feature type="region of interest" description="Disordered" evidence="1">
    <location>
        <begin position="47"/>
        <end position="194"/>
    </location>
</feature>
<evidence type="ECO:0000256" key="1">
    <source>
        <dbReference type="SAM" id="MobiDB-lite"/>
    </source>
</evidence>
<sequence length="389" mass="42632">MGSGYRKARRASKHDQRPAPIVEQDVASVPHDTDSVNLDVVFVPEPMEQRESVKSCSTELSMKTDDSIKTDDTPQAYDMHAAEVTADTPSDQKTGVVPKPGFRKVSMSQLAFLPSPNRRRTPVPPQESLDEVASDTGSAVPQRRPPWELPSGAISPRNSGIDGRPTSCSSPCGSPSPVDVPPEMPRSGCSAPAEVQAPRMSYREQLRANGQQAMQRAWDRSLALKASRQNSSHQINATSPVMGSMPQSALAQNTPNGTLSSGVSSPTFHSTPMINALQFQQVPKQQSFTGCHQSPHQFSETRAFLAQSQQQQMLDQQHVQARGEHRAQHQLRQPQLMSTCHHAHVHDQGFFAMCQGHVPQSPAGQPGFWLNDEQMAEKLRAASHVLYED</sequence>